<dbReference type="NCBIfam" id="TIGR03170">
    <property type="entry name" value="flgA_cterm"/>
    <property type="match status" value="1"/>
</dbReference>
<evidence type="ECO:0000313" key="6">
    <source>
        <dbReference type="Proteomes" id="UP000004129"/>
    </source>
</evidence>
<evidence type="ECO:0000256" key="2">
    <source>
        <dbReference type="ARBA" id="ARBA00022729"/>
    </source>
</evidence>
<dbReference type="Pfam" id="PF13144">
    <property type="entry name" value="ChapFlgA"/>
    <property type="match status" value="1"/>
</dbReference>
<gene>
    <name evidence="5" type="ORF">HMPREF9334_01590</name>
</gene>
<protein>
    <recommendedName>
        <fullName evidence="4">SAF domain-containing protein</fullName>
    </recommendedName>
</protein>
<dbReference type="PATRIC" id="fig|679201.3.peg.1606"/>
<dbReference type="SMART" id="SM00858">
    <property type="entry name" value="SAF"/>
    <property type="match status" value="1"/>
</dbReference>
<dbReference type="InterPro" id="IPR013974">
    <property type="entry name" value="SAF"/>
</dbReference>
<proteinExistence type="predicted"/>
<dbReference type="InterPro" id="IPR017585">
    <property type="entry name" value="SAF_FlgA"/>
</dbReference>
<evidence type="ECO:0000259" key="4">
    <source>
        <dbReference type="SMART" id="SM00858"/>
    </source>
</evidence>
<keyword evidence="6" id="KW-1185">Reference proteome</keyword>
<dbReference type="EMBL" id="ACZM01000015">
    <property type="protein sequence ID" value="EHG20694.1"/>
    <property type="molecule type" value="Genomic_DNA"/>
</dbReference>
<reference evidence="5 6" key="1">
    <citation type="submission" date="2011-08" db="EMBL/GenBank/DDBJ databases">
        <title>The Genome Sequence of Selenomonas infelix ATCC 43532.</title>
        <authorList>
            <consortium name="The Broad Institute Genome Sequencing Platform"/>
            <person name="Earl A."/>
            <person name="Ward D."/>
            <person name="Feldgarden M."/>
            <person name="Gevers D."/>
            <person name="Izard J."/>
            <person name="Blanton J.M."/>
            <person name="Baranova O.V."/>
            <person name="Dewhirst F.E."/>
            <person name="Young S.K."/>
            <person name="Zeng Q."/>
            <person name="Gargeya S."/>
            <person name="Fitzgerald M."/>
            <person name="Haas B."/>
            <person name="Abouelleil A."/>
            <person name="Alvarado L."/>
            <person name="Arachchi H.M."/>
            <person name="Berlin A."/>
            <person name="Brown A."/>
            <person name="Chapman S.B."/>
            <person name="Chen Z."/>
            <person name="Dunbar C."/>
            <person name="Freedman E."/>
            <person name="Gearin G."/>
            <person name="Gellesch M."/>
            <person name="Goldberg J."/>
            <person name="Griggs A."/>
            <person name="Gujja S."/>
            <person name="Heiman D."/>
            <person name="Howarth C."/>
            <person name="Larson L."/>
            <person name="Lui A."/>
            <person name="MacDonald P.J.P."/>
            <person name="Montmayeur A."/>
            <person name="Murphy C."/>
            <person name="Neiman D."/>
            <person name="Pearson M."/>
            <person name="Priest M."/>
            <person name="Roberts A."/>
            <person name="Saif S."/>
            <person name="Shea T."/>
            <person name="Shenoy N."/>
            <person name="Sisk P."/>
            <person name="Stolte C."/>
            <person name="Sykes S."/>
            <person name="Wortman J."/>
            <person name="Nusbaum C."/>
            <person name="Birren B."/>
        </authorList>
    </citation>
    <scope>NUCLEOTIDE SEQUENCE [LARGE SCALE GENOMIC DNA]</scope>
    <source>
        <strain evidence="5 6">ATCC 43532</strain>
    </source>
</reference>
<dbReference type="PANTHER" id="PTHR36307">
    <property type="entry name" value="FLAGELLA BASAL BODY P-RING FORMATION PROTEIN FLGA"/>
    <property type="match status" value="1"/>
</dbReference>
<dbReference type="RefSeq" id="WP_006693026.1">
    <property type="nucleotide sequence ID" value="NZ_JH376799.1"/>
</dbReference>
<evidence type="ECO:0000256" key="1">
    <source>
        <dbReference type="ARBA" id="ARBA00004418"/>
    </source>
</evidence>
<dbReference type="eggNOG" id="COG1261">
    <property type="taxonomic scope" value="Bacteria"/>
</dbReference>
<dbReference type="HOGENOM" id="CLU_1093690_0_0_9"/>
<keyword evidence="2" id="KW-0732">Signal</keyword>
<feature type="domain" description="SAF" evidence="4">
    <location>
        <begin position="130"/>
        <end position="192"/>
    </location>
</feature>
<dbReference type="OrthoDB" id="1663924at2"/>
<evidence type="ECO:0000256" key="3">
    <source>
        <dbReference type="ARBA" id="ARBA00022764"/>
    </source>
</evidence>
<dbReference type="GO" id="GO:0042597">
    <property type="term" value="C:periplasmic space"/>
    <property type="evidence" value="ECO:0007669"/>
    <property type="project" value="UniProtKB-SubCell"/>
</dbReference>
<dbReference type="Gene3D" id="2.30.30.760">
    <property type="match status" value="1"/>
</dbReference>
<dbReference type="GO" id="GO:0044780">
    <property type="term" value="P:bacterial-type flagellum assembly"/>
    <property type="evidence" value="ECO:0007669"/>
    <property type="project" value="InterPro"/>
</dbReference>
<comment type="subcellular location">
    <subcellularLocation>
        <location evidence="1">Periplasm</location>
    </subcellularLocation>
</comment>
<dbReference type="PANTHER" id="PTHR36307:SF1">
    <property type="entry name" value="FLAGELLA BASAL BODY P-RING FORMATION PROTEIN FLGA"/>
    <property type="match status" value="1"/>
</dbReference>
<dbReference type="InterPro" id="IPR039246">
    <property type="entry name" value="Flagellar_FlgA"/>
</dbReference>
<comment type="caution">
    <text evidence="5">The sequence shown here is derived from an EMBL/GenBank/DDBJ whole genome shotgun (WGS) entry which is preliminary data.</text>
</comment>
<dbReference type="Gene3D" id="3.90.1210.10">
    <property type="entry name" value="Antifreeze-like/N-acetylneuraminic acid synthase C-terminal domain"/>
    <property type="match status" value="1"/>
</dbReference>
<name>G5GQQ9_9FIRM</name>
<dbReference type="CDD" id="cd11614">
    <property type="entry name" value="SAF_CpaB_FlgA_like"/>
    <property type="match status" value="1"/>
</dbReference>
<dbReference type="Proteomes" id="UP000004129">
    <property type="component" value="Unassembled WGS sequence"/>
</dbReference>
<organism evidence="5 6">
    <name type="scientific">Selenomonas infelix ATCC 43532</name>
    <dbReference type="NCBI Taxonomy" id="679201"/>
    <lineage>
        <taxon>Bacteria</taxon>
        <taxon>Bacillati</taxon>
        <taxon>Bacillota</taxon>
        <taxon>Negativicutes</taxon>
        <taxon>Selenomonadales</taxon>
        <taxon>Selenomonadaceae</taxon>
        <taxon>Selenomonas</taxon>
    </lineage>
</organism>
<evidence type="ECO:0000313" key="5">
    <source>
        <dbReference type="EMBL" id="EHG20694.1"/>
    </source>
</evidence>
<dbReference type="STRING" id="679201.HMPREF9334_01590"/>
<sequence>MILKQGTITAILCLWSGLFAFLWAGAPSAAAYGPTQGDYFPTVLSSAQLDALAAQKIEEKLSAMGETRRHELRLQRAASTLHLPAGEVTAVVEFPRGLPYSREFPAVFAVYIDGVLNRRATSYYRLSVYDRVLVAMTDIRAEGEISAANTRLEERAVDTPPELTLTDFTRLEGRVAGRYIRKDATITPSMLAMPLVMHAGNAVELILDANGIVVRAEGVALEPGRVGYEIRVRNVRSGKILRGKVIDGATVRIIG</sequence>
<accession>G5GQQ9</accession>
<keyword evidence="3" id="KW-0574">Periplasm</keyword>
<dbReference type="AlphaFoldDB" id="G5GQQ9"/>